<evidence type="ECO:0000259" key="2">
    <source>
        <dbReference type="Pfam" id="PF26107"/>
    </source>
</evidence>
<dbReference type="InterPro" id="IPR059019">
    <property type="entry name" value="WHD_CapW"/>
</dbReference>
<dbReference type="InterPro" id="IPR059020">
    <property type="entry name" value="CapW_CTD"/>
</dbReference>
<protein>
    <submittedName>
        <fullName evidence="4">WYL domain-containing protein</fullName>
    </submittedName>
</protein>
<sequence length="295" mass="34610">MIEETENLKWEVLLRYRYIEIIALWEGRLTTNHLCNTFGIRRQQASRDISHYKTLAEHNLDYDTSLKGYTPSPSFQPIFTKGYVDEYLNLLDSHSLLDGFVQRIDLPSANTFVIRAPQRRAEPEIVRKVVEACRTKQRLELNYASMTNPTGEERIIVPHALVSSGYRWHVRAYCEKNRDYRDFVLGRILECGDLMGEVEYELPDDSLWHEQIELRLIPNPHLTPEQRTLVRHERCFQGDVLILKTRKATAVYLLQLLQVPTSPPSNESTDHVNANPMVLEDYEVIENLQFKRRQR</sequence>
<dbReference type="InterPro" id="IPR051534">
    <property type="entry name" value="CBASS_pafABC_assoc_protein"/>
</dbReference>
<feature type="domain" description="DNA-binding transcriptional repressor CapW winged helix-turn-helix" evidence="3">
    <location>
        <begin position="11"/>
        <end position="92"/>
    </location>
</feature>
<dbReference type="InterPro" id="IPR026881">
    <property type="entry name" value="WYL_dom"/>
</dbReference>
<organism evidence="4 5">
    <name type="scientific">Marinobacterium zhoushanense</name>
    <dbReference type="NCBI Taxonomy" id="1679163"/>
    <lineage>
        <taxon>Bacteria</taxon>
        <taxon>Pseudomonadati</taxon>
        <taxon>Pseudomonadota</taxon>
        <taxon>Gammaproteobacteria</taxon>
        <taxon>Oceanospirillales</taxon>
        <taxon>Oceanospirillaceae</taxon>
        <taxon>Marinobacterium</taxon>
    </lineage>
</organism>
<evidence type="ECO:0000259" key="1">
    <source>
        <dbReference type="Pfam" id="PF13280"/>
    </source>
</evidence>
<accession>A0ABQ1K2Q5</accession>
<comment type="caution">
    <text evidence="4">The sequence shown here is derived from an EMBL/GenBank/DDBJ whole genome shotgun (WGS) entry which is preliminary data.</text>
</comment>
<dbReference type="RefSeq" id="WP_188745499.1">
    <property type="nucleotide sequence ID" value="NZ_BMIJ01000001.1"/>
</dbReference>
<evidence type="ECO:0000259" key="3">
    <source>
        <dbReference type="Pfam" id="PF26109"/>
    </source>
</evidence>
<dbReference type="PANTHER" id="PTHR34580:SF3">
    <property type="entry name" value="PROTEIN PAFB"/>
    <property type="match status" value="1"/>
</dbReference>
<feature type="domain" description="WYL" evidence="1">
    <location>
        <begin position="124"/>
        <end position="190"/>
    </location>
</feature>
<feature type="domain" description="DNA-binding transcriptional repressor CapW C-terminal dimerisation" evidence="2">
    <location>
        <begin position="211"/>
        <end position="283"/>
    </location>
</feature>
<dbReference type="Pfam" id="PF13280">
    <property type="entry name" value="WYL"/>
    <property type="match status" value="1"/>
</dbReference>
<dbReference type="PROSITE" id="PS52050">
    <property type="entry name" value="WYL"/>
    <property type="match status" value="1"/>
</dbReference>
<dbReference type="Pfam" id="PF26109">
    <property type="entry name" value="WHD_BrxR"/>
    <property type="match status" value="1"/>
</dbReference>
<dbReference type="EMBL" id="BMIJ01000001">
    <property type="protein sequence ID" value="GGB82061.1"/>
    <property type="molecule type" value="Genomic_DNA"/>
</dbReference>
<keyword evidence="5" id="KW-1185">Reference proteome</keyword>
<name>A0ABQ1K2Q5_9GAMM</name>
<dbReference type="InterPro" id="IPR016634">
    <property type="entry name" value="CapW-like"/>
</dbReference>
<dbReference type="PIRSF" id="PIRSF015558">
    <property type="entry name" value="Txn_reg_DeoR_prd"/>
    <property type="match status" value="1"/>
</dbReference>
<dbReference type="PANTHER" id="PTHR34580">
    <property type="match status" value="1"/>
</dbReference>
<reference evidence="5" key="1">
    <citation type="journal article" date="2019" name="Int. J. Syst. Evol. Microbiol.">
        <title>The Global Catalogue of Microorganisms (GCM) 10K type strain sequencing project: providing services to taxonomists for standard genome sequencing and annotation.</title>
        <authorList>
            <consortium name="The Broad Institute Genomics Platform"/>
            <consortium name="The Broad Institute Genome Sequencing Center for Infectious Disease"/>
            <person name="Wu L."/>
            <person name="Ma J."/>
        </authorList>
    </citation>
    <scope>NUCLEOTIDE SEQUENCE [LARGE SCALE GENOMIC DNA]</scope>
    <source>
        <strain evidence="5">CGMCC 1.15341</strain>
    </source>
</reference>
<dbReference type="Proteomes" id="UP000629025">
    <property type="component" value="Unassembled WGS sequence"/>
</dbReference>
<evidence type="ECO:0000313" key="4">
    <source>
        <dbReference type="EMBL" id="GGB82061.1"/>
    </source>
</evidence>
<proteinExistence type="predicted"/>
<gene>
    <name evidence="4" type="ORF">GCM10011352_04830</name>
</gene>
<evidence type="ECO:0000313" key="5">
    <source>
        <dbReference type="Proteomes" id="UP000629025"/>
    </source>
</evidence>
<dbReference type="Pfam" id="PF26107">
    <property type="entry name" value="BrxR_CTD"/>
    <property type="match status" value="1"/>
</dbReference>